<dbReference type="Gene3D" id="1.10.10.2840">
    <property type="entry name" value="PucR C-terminal helix-turn-helix domain"/>
    <property type="match status" value="1"/>
</dbReference>
<dbReference type="InterPro" id="IPR025736">
    <property type="entry name" value="PucR_C-HTH_dom"/>
</dbReference>
<evidence type="ECO:0000313" key="3">
    <source>
        <dbReference type="EMBL" id="MFC3962763.1"/>
    </source>
</evidence>
<sequence length="396" mass="42668">MTIESIARPALERDPQVLARKVTARLLESGALGTAAASAETTTVVRMCLKWAIQRLEGLPSPERTDRLATAAAGWARAGVPIAAVLHAVHVGFEYGLDLLFGGRDSAERSDIVAGAFVSLELLNVITATVSKAYVRECRAAAVEDRTAAHTLTSMLLGGHPTSAMARACGIRLAERYAVLAVAIPPHPDESRPQLDGRVVARRKLRRLQSGLADRFGTAALSLLSVDGGTVLLPADHPAAAELDEVLRALAGDARVPLTATVVESRPDRVAAAVHDAHELLDIVEQLGRGPGLHRFPDLALQYQLTRPGLGRELLGTRLRPLLEHPDLLATLRIHIGNDLSRRRTAEQMHIHPNTLDHRLRRVGEITGLDPSDPRQLWYLRSALVVCAGGRGQRPA</sequence>
<reference evidence="4" key="1">
    <citation type="journal article" date="2019" name="Int. J. Syst. Evol. Microbiol.">
        <title>The Global Catalogue of Microorganisms (GCM) 10K type strain sequencing project: providing services to taxonomists for standard genome sequencing and annotation.</title>
        <authorList>
            <consortium name="The Broad Institute Genomics Platform"/>
            <consortium name="The Broad Institute Genome Sequencing Center for Infectious Disease"/>
            <person name="Wu L."/>
            <person name="Ma J."/>
        </authorList>
    </citation>
    <scope>NUCLEOTIDE SEQUENCE [LARGE SCALE GENOMIC DNA]</scope>
    <source>
        <strain evidence="4">CGMCC 4.7330</strain>
    </source>
</reference>
<dbReference type="PANTHER" id="PTHR33744">
    <property type="entry name" value="CARBOHYDRATE DIACID REGULATOR"/>
    <property type="match status" value="1"/>
</dbReference>
<comment type="caution">
    <text evidence="3">The sequence shown here is derived from an EMBL/GenBank/DDBJ whole genome shotgun (WGS) entry which is preliminary data.</text>
</comment>
<protein>
    <submittedName>
        <fullName evidence="3">PucR family transcriptional regulator</fullName>
    </submittedName>
</protein>
<name>A0ABV8DSB4_9NOCA</name>
<evidence type="ECO:0000259" key="2">
    <source>
        <dbReference type="Pfam" id="PF14361"/>
    </source>
</evidence>
<keyword evidence="4" id="KW-1185">Reference proteome</keyword>
<dbReference type="InterPro" id="IPR051448">
    <property type="entry name" value="CdaR-like_regulators"/>
</dbReference>
<dbReference type="PANTHER" id="PTHR33744:SF7">
    <property type="entry name" value="PUCR FAMILY TRANSCRIPTIONAL REGULATOR"/>
    <property type="match status" value="1"/>
</dbReference>
<organism evidence="3 4">
    <name type="scientific">Nocardia jiangsuensis</name>
    <dbReference type="NCBI Taxonomy" id="1691563"/>
    <lineage>
        <taxon>Bacteria</taxon>
        <taxon>Bacillati</taxon>
        <taxon>Actinomycetota</taxon>
        <taxon>Actinomycetes</taxon>
        <taxon>Mycobacteriales</taxon>
        <taxon>Nocardiaceae</taxon>
        <taxon>Nocardia</taxon>
    </lineage>
</organism>
<gene>
    <name evidence="3" type="ORF">ACFO0B_12280</name>
</gene>
<evidence type="ECO:0000313" key="4">
    <source>
        <dbReference type="Proteomes" id="UP001595696"/>
    </source>
</evidence>
<dbReference type="RefSeq" id="WP_378612526.1">
    <property type="nucleotide sequence ID" value="NZ_JBHSAX010000013.1"/>
</dbReference>
<dbReference type="Pfam" id="PF13556">
    <property type="entry name" value="HTH_30"/>
    <property type="match status" value="1"/>
</dbReference>
<feature type="domain" description="RsbT co-antagonist protein RsbRD N-terminal" evidence="2">
    <location>
        <begin position="18"/>
        <end position="147"/>
    </location>
</feature>
<dbReference type="InterPro" id="IPR042070">
    <property type="entry name" value="PucR_C-HTH_sf"/>
</dbReference>
<evidence type="ECO:0000259" key="1">
    <source>
        <dbReference type="Pfam" id="PF13556"/>
    </source>
</evidence>
<dbReference type="Proteomes" id="UP001595696">
    <property type="component" value="Unassembled WGS sequence"/>
</dbReference>
<dbReference type="EMBL" id="JBHSAX010000013">
    <property type="protein sequence ID" value="MFC3962763.1"/>
    <property type="molecule type" value="Genomic_DNA"/>
</dbReference>
<proteinExistence type="predicted"/>
<dbReference type="Pfam" id="PF14361">
    <property type="entry name" value="RsbRD_N"/>
    <property type="match status" value="1"/>
</dbReference>
<feature type="domain" description="PucR C-terminal helix-turn-helix" evidence="1">
    <location>
        <begin position="328"/>
        <end position="385"/>
    </location>
</feature>
<accession>A0ABV8DSB4</accession>
<dbReference type="InterPro" id="IPR025751">
    <property type="entry name" value="RsbRD_N_dom"/>
</dbReference>